<keyword evidence="2" id="KW-1185">Reference proteome</keyword>
<dbReference type="InParanoid" id="A0A2J6TCD7"/>
<dbReference type="GeneID" id="36580488"/>
<sequence>MPVFISEEPTFETDRTLFRATMRVAKKRDATVNKDRAYAVHGILQKLKVEVSDVKYEESEMKIYHSFCTDLLRSGVSISLLLDAEGTETREVPSWIPDWRTRRERSWLQERIDISRRQESSGISPELAEAIHVECGRRFPSHQSLFPRFPSCPLES</sequence>
<dbReference type="RefSeq" id="XP_024737594.1">
    <property type="nucleotide sequence ID" value="XM_024872407.1"/>
</dbReference>
<organism evidence="1 2">
    <name type="scientific">Hyaloscypha bicolor E</name>
    <dbReference type="NCBI Taxonomy" id="1095630"/>
    <lineage>
        <taxon>Eukaryota</taxon>
        <taxon>Fungi</taxon>
        <taxon>Dikarya</taxon>
        <taxon>Ascomycota</taxon>
        <taxon>Pezizomycotina</taxon>
        <taxon>Leotiomycetes</taxon>
        <taxon>Helotiales</taxon>
        <taxon>Hyaloscyphaceae</taxon>
        <taxon>Hyaloscypha</taxon>
        <taxon>Hyaloscypha bicolor</taxon>
    </lineage>
</organism>
<dbReference type="Proteomes" id="UP000235371">
    <property type="component" value="Unassembled WGS sequence"/>
</dbReference>
<reference evidence="1 2" key="1">
    <citation type="submission" date="2016-04" db="EMBL/GenBank/DDBJ databases">
        <title>A degradative enzymes factory behind the ericoid mycorrhizal symbiosis.</title>
        <authorList>
            <consortium name="DOE Joint Genome Institute"/>
            <person name="Martino E."/>
            <person name="Morin E."/>
            <person name="Grelet G."/>
            <person name="Kuo A."/>
            <person name="Kohler A."/>
            <person name="Daghino S."/>
            <person name="Barry K."/>
            <person name="Choi C."/>
            <person name="Cichocki N."/>
            <person name="Clum A."/>
            <person name="Copeland A."/>
            <person name="Hainaut M."/>
            <person name="Haridas S."/>
            <person name="Labutti K."/>
            <person name="Lindquist E."/>
            <person name="Lipzen A."/>
            <person name="Khouja H.-R."/>
            <person name="Murat C."/>
            <person name="Ohm R."/>
            <person name="Olson A."/>
            <person name="Spatafora J."/>
            <person name="Veneault-Fourrey C."/>
            <person name="Henrissat B."/>
            <person name="Grigoriev I."/>
            <person name="Martin F."/>
            <person name="Perotto S."/>
        </authorList>
    </citation>
    <scope>NUCLEOTIDE SEQUENCE [LARGE SCALE GENOMIC DNA]</scope>
    <source>
        <strain evidence="1 2">E</strain>
    </source>
</reference>
<protein>
    <submittedName>
        <fullName evidence="1">Uncharacterized protein</fullName>
    </submittedName>
</protein>
<evidence type="ECO:0000313" key="1">
    <source>
        <dbReference type="EMBL" id="PMD60690.1"/>
    </source>
</evidence>
<proteinExistence type="predicted"/>
<dbReference type="EMBL" id="KZ613788">
    <property type="protein sequence ID" value="PMD60690.1"/>
    <property type="molecule type" value="Genomic_DNA"/>
</dbReference>
<gene>
    <name evidence="1" type="ORF">K444DRAFT_387485</name>
</gene>
<name>A0A2J6TCD7_9HELO</name>
<dbReference type="OrthoDB" id="2157530at2759"/>
<accession>A0A2J6TCD7</accession>
<dbReference type="AlphaFoldDB" id="A0A2J6TCD7"/>
<evidence type="ECO:0000313" key="2">
    <source>
        <dbReference type="Proteomes" id="UP000235371"/>
    </source>
</evidence>